<dbReference type="InterPro" id="IPR004158">
    <property type="entry name" value="DUF247_pln"/>
</dbReference>
<dbReference type="Proteomes" id="UP000636709">
    <property type="component" value="Unassembled WGS sequence"/>
</dbReference>
<dbReference type="AlphaFoldDB" id="A0A835E5A2"/>
<comment type="caution">
    <text evidence="2">The sequence shown here is derived from an EMBL/GenBank/DDBJ whole genome shotgun (WGS) entry which is preliminary data.</text>
</comment>
<dbReference type="PANTHER" id="PTHR31549:SF146">
    <property type="entry name" value="OS01G0564600 PROTEIN"/>
    <property type="match status" value="1"/>
</dbReference>
<dbReference type="PANTHER" id="PTHR31549">
    <property type="entry name" value="PROTEIN, PUTATIVE (DUF247)-RELATED-RELATED"/>
    <property type="match status" value="1"/>
</dbReference>
<feature type="compositionally biased region" description="Basic and acidic residues" evidence="1">
    <location>
        <begin position="50"/>
        <end position="67"/>
    </location>
</feature>
<evidence type="ECO:0000313" key="3">
    <source>
        <dbReference type="Proteomes" id="UP000636709"/>
    </source>
</evidence>
<accession>A0A835E5A2</accession>
<sequence length="539" mass="59898">MASSSIETVEEGRPVHVIAGNQKLVVGAGEEVPVRVVTANQSLVILVQNRSKDAHPAEHATAREADAKPPPPPAQDWESSKMPPEWGRSPHSPKFQLISPHFPPPYRTRGSNGSSAATIVRIAHNLRHIIWELRIGFPERAVAIGPLHRVPDDVMGAAKRAAVEEFCSVAPQQRDAVHGEMLKLVEKARQCYDADDWAMKSDRCRMDDAAFADMLLLDGCFLLQFMVMVSTWSDEVDGASPESPEPLMARYESEVRRHVDAIAQDVFQLDNQIPWFVLDALIELRRPYAAAVPVDKFLAVMATAFDVGNIVDKSPPPLLAHDHPHLLGLFHRRQVGAAAARNPSRRGVPRLSALSCTAVELAEMGVKITASKTKKFGDMAMSKRRHPVGLFGELSLAPVVLSELTMCWLLHMAAYEDSQGDTLADNFAVGSYINAVSLLVNRPKDVQELRTKGIVVSAFSDERTLDFFKKLAPRIKVGDRYYEIFERLQEYRKERWLWIAVHKFLYNNFKSIVTVLTVTGVLAGLFKTILSLKQPNSPG</sequence>
<evidence type="ECO:0000256" key="1">
    <source>
        <dbReference type="SAM" id="MobiDB-lite"/>
    </source>
</evidence>
<name>A0A835E5A2_9POAL</name>
<feature type="region of interest" description="Disordered" evidence="1">
    <location>
        <begin position="50"/>
        <end position="113"/>
    </location>
</feature>
<proteinExistence type="predicted"/>
<evidence type="ECO:0000313" key="2">
    <source>
        <dbReference type="EMBL" id="KAF8667140.1"/>
    </source>
</evidence>
<dbReference type="OrthoDB" id="677916at2759"/>
<keyword evidence="3" id="KW-1185">Reference proteome</keyword>
<dbReference type="Pfam" id="PF03140">
    <property type="entry name" value="DUF247"/>
    <property type="match status" value="1"/>
</dbReference>
<dbReference type="EMBL" id="JACEFO010002303">
    <property type="protein sequence ID" value="KAF8667140.1"/>
    <property type="molecule type" value="Genomic_DNA"/>
</dbReference>
<reference evidence="2" key="1">
    <citation type="submission" date="2020-07" db="EMBL/GenBank/DDBJ databases">
        <title>Genome sequence and genetic diversity analysis of an under-domesticated orphan crop, white fonio (Digitaria exilis).</title>
        <authorList>
            <person name="Bennetzen J.L."/>
            <person name="Chen S."/>
            <person name="Ma X."/>
            <person name="Wang X."/>
            <person name="Yssel A.E.J."/>
            <person name="Chaluvadi S.R."/>
            <person name="Johnson M."/>
            <person name="Gangashetty P."/>
            <person name="Hamidou F."/>
            <person name="Sanogo M.D."/>
            <person name="Zwaenepoel A."/>
            <person name="Wallace J."/>
            <person name="Van De Peer Y."/>
            <person name="Van Deynze A."/>
        </authorList>
    </citation>
    <scope>NUCLEOTIDE SEQUENCE</scope>
    <source>
        <tissue evidence="2">Leaves</tissue>
    </source>
</reference>
<gene>
    <name evidence="2" type="ORF">HU200_053327</name>
</gene>
<protein>
    <submittedName>
        <fullName evidence="2">Uncharacterized protein</fullName>
    </submittedName>
</protein>
<organism evidence="2 3">
    <name type="scientific">Digitaria exilis</name>
    <dbReference type="NCBI Taxonomy" id="1010633"/>
    <lineage>
        <taxon>Eukaryota</taxon>
        <taxon>Viridiplantae</taxon>
        <taxon>Streptophyta</taxon>
        <taxon>Embryophyta</taxon>
        <taxon>Tracheophyta</taxon>
        <taxon>Spermatophyta</taxon>
        <taxon>Magnoliopsida</taxon>
        <taxon>Liliopsida</taxon>
        <taxon>Poales</taxon>
        <taxon>Poaceae</taxon>
        <taxon>PACMAD clade</taxon>
        <taxon>Panicoideae</taxon>
        <taxon>Panicodae</taxon>
        <taxon>Paniceae</taxon>
        <taxon>Anthephorinae</taxon>
        <taxon>Digitaria</taxon>
    </lineage>
</organism>